<dbReference type="EMBL" id="CP134494">
    <property type="protein sequence ID" value="WNF21857.1"/>
    <property type="molecule type" value="Genomic_DNA"/>
</dbReference>
<feature type="domain" description="Bypass of forespore C C-terminal" evidence="1">
    <location>
        <begin position="101"/>
        <end position="173"/>
    </location>
</feature>
<dbReference type="InterPro" id="IPR038117">
    <property type="entry name" value="BofC_C_sf"/>
</dbReference>
<organism evidence="3 4">
    <name type="scientific">Mesobacillus jeotgali</name>
    <dbReference type="NCBI Taxonomy" id="129985"/>
    <lineage>
        <taxon>Bacteria</taxon>
        <taxon>Bacillati</taxon>
        <taxon>Bacillota</taxon>
        <taxon>Bacilli</taxon>
        <taxon>Bacillales</taxon>
        <taxon>Bacillaceae</taxon>
        <taxon>Mesobacillus</taxon>
    </lineage>
</organism>
<dbReference type="Gene3D" id="3.30.70.1740">
    <property type="entry name" value="Bypass-of-forespore C, C-terminal domain"/>
    <property type="match status" value="1"/>
</dbReference>
<dbReference type="RefSeq" id="WP_311071919.1">
    <property type="nucleotide sequence ID" value="NZ_CP134494.1"/>
</dbReference>
<dbReference type="Pfam" id="PF08955">
    <property type="entry name" value="BofC_C"/>
    <property type="match status" value="1"/>
</dbReference>
<evidence type="ECO:0000259" key="1">
    <source>
        <dbReference type="Pfam" id="PF08955"/>
    </source>
</evidence>
<dbReference type="InterPro" id="IPR038118">
    <property type="entry name" value="BOFC_N_sf"/>
</dbReference>
<dbReference type="Gene3D" id="3.10.20.420">
    <property type="entry name" value="Bypass-of-forespore C, N-terminal domain"/>
    <property type="match status" value="1"/>
</dbReference>
<evidence type="ECO:0000313" key="4">
    <source>
        <dbReference type="Proteomes" id="UP001303324"/>
    </source>
</evidence>
<dbReference type="InterPro" id="IPR015071">
    <property type="entry name" value="BOFC_N"/>
</dbReference>
<proteinExistence type="predicted"/>
<dbReference type="InterPro" id="IPR015050">
    <property type="entry name" value="BofC_C"/>
</dbReference>
<dbReference type="Pfam" id="PF08977">
    <property type="entry name" value="BOFC_N"/>
    <property type="match status" value="1"/>
</dbReference>
<sequence length="185" mass="21163">MASTKLLKVLSSAVILLISLSGYSLVLQTEPVFAEKPEEAVDESKPLKVTLILQRVYLDGEMSEERIVETIWSMEDFWAKYDEWQLVDMEANKAVFRQEYDDISPLLKANGYFGLSDEGVLTIFNGRPQGSNIIQSFFQIDLGRLESIKRDQLKKGIPIRNKQCYEEVLETFKPYTVIENSEEPG</sequence>
<feature type="domain" description="Bypass-of-forespore C N-terminal" evidence="2">
    <location>
        <begin position="49"/>
        <end position="98"/>
    </location>
</feature>
<protein>
    <submittedName>
        <fullName evidence="3">Intercompartmental signaling factor BofC</fullName>
    </submittedName>
</protein>
<accession>A0ABY9VJH5</accession>
<evidence type="ECO:0000259" key="2">
    <source>
        <dbReference type="Pfam" id="PF08977"/>
    </source>
</evidence>
<evidence type="ECO:0000313" key="3">
    <source>
        <dbReference type="EMBL" id="WNF21857.1"/>
    </source>
</evidence>
<name>A0ABY9VJH5_9BACI</name>
<gene>
    <name evidence="3" type="ORF">RH061_16930</name>
</gene>
<dbReference type="Proteomes" id="UP001303324">
    <property type="component" value="Chromosome"/>
</dbReference>
<reference evidence="3 4" key="1">
    <citation type="submission" date="2023-09" db="EMBL/GenBank/DDBJ databases">
        <title>Microbial mechanism of fulvic acid promoting antimony reduction mineralization in rice fields.</title>
        <authorList>
            <person name="Chen G."/>
            <person name="Lan J."/>
        </authorList>
    </citation>
    <scope>NUCLEOTIDE SEQUENCE [LARGE SCALE GENOMIC DNA]</scope>
    <source>
        <strain evidence="3 4">PS1</strain>
    </source>
</reference>
<keyword evidence="4" id="KW-1185">Reference proteome</keyword>